<dbReference type="Pfam" id="PF13456">
    <property type="entry name" value="RVT_3"/>
    <property type="match status" value="1"/>
</dbReference>
<dbReference type="GO" id="GO:0003676">
    <property type="term" value="F:nucleic acid binding"/>
    <property type="evidence" value="ECO:0007669"/>
    <property type="project" value="InterPro"/>
</dbReference>
<dbReference type="InterPro" id="IPR002156">
    <property type="entry name" value="RNaseH_domain"/>
</dbReference>
<evidence type="ECO:0000259" key="1">
    <source>
        <dbReference type="Pfam" id="PF13456"/>
    </source>
</evidence>
<feature type="non-terminal residue" evidence="2">
    <location>
        <position position="1"/>
    </location>
</feature>
<name>A0A9D3VM96_9ROSI</name>
<feature type="non-terminal residue" evidence="2">
    <location>
        <position position="68"/>
    </location>
</feature>
<sequence length="68" mass="7860">FIGKGLAVNAKLWAILHGLEMVQSRRYDKVILETDCMTEMEMIKEGLKSMTTTTIIRKINIMQRQFAN</sequence>
<proteinExistence type="predicted"/>
<protein>
    <recommendedName>
        <fullName evidence="1">RNase H type-1 domain-containing protein</fullName>
    </recommendedName>
</protein>
<feature type="domain" description="RNase H type-1" evidence="1">
    <location>
        <begin position="9"/>
        <end position="67"/>
    </location>
</feature>
<keyword evidence="3" id="KW-1185">Reference proteome</keyword>
<dbReference type="GO" id="GO:0004523">
    <property type="term" value="F:RNA-DNA hybrid ribonuclease activity"/>
    <property type="evidence" value="ECO:0007669"/>
    <property type="project" value="InterPro"/>
</dbReference>
<dbReference type="AlphaFoldDB" id="A0A9D3VM96"/>
<dbReference type="OrthoDB" id="1001042at2759"/>
<evidence type="ECO:0000313" key="2">
    <source>
        <dbReference type="EMBL" id="KAH1089283.1"/>
    </source>
</evidence>
<dbReference type="Proteomes" id="UP000828251">
    <property type="component" value="Unassembled WGS sequence"/>
</dbReference>
<accession>A0A9D3VM96</accession>
<reference evidence="2 3" key="1">
    <citation type="journal article" date="2021" name="Plant Biotechnol. J.">
        <title>Multi-omics assisted identification of the key and species-specific regulatory components of drought-tolerant mechanisms in Gossypium stocksii.</title>
        <authorList>
            <person name="Yu D."/>
            <person name="Ke L."/>
            <person name="Zhang D."/>
            <person name="Wu Y."/>
            <person name="Sun Y."/>
            <person name="Mei J."/>
            <person name="Sun J."/>
            <person name="Sun Y."/>
        </authorList>
    </citation>
    <scope>NUCLEOTIDE SEQUENCE [LARGE SCALE GENOMIC DNA]</scope>
    <source>
        <strain evidence="3">cv. E1</strain>
        <tissue evidence="2">Leaf</tissue>
    </source>
</reference>
<evidence type="ECO:0000313" key="3">
    <source>
        <dbReference type="Proteomes" id="UP000828251"/>
    </source>
</evidence>
<comment type="caution">
    <text evidence="2">The sequence shown here is derived from an EMBL/GenBank/DDBJ whole genome shotgun (WGS) entry which is preliminary data.</text>
</comment>
<organism evidence="2 3">
    <name type="scientific">Gossypium stocksii</name>
    <dbReference type="NCBI Taxonomy" id="47602"/>
    <lineage>
        <taxon>Eukaryota</taxon>
        <taxon>Viridiplantae</taxon>
        <taxon>Streptophyta</taxon>
        <taxon>Embryophyta</taxon>
        <taxon>Tracheophyta</taxon>
        <taxon>Spermatophyta</taxon>
        <taxon>Magnoliopsida</taxon>
        <taxon>eudicotyledons</taxon>
        <taxon>Gunneridae</taxon>
        <taxon>Pentapetalae</taxon>
        <taxon>rosids</taxon>
        <taxon>malvids</taxon>
        <taxon>Malvales</taxon>
        <taxon>Malvaceae</taxon>
        <taxon>Malvoideae</taxon>
        <taxon>Gossypium</taxon>
    </lineage>
</organism>
<gene>
    <name evidence="2" type="ORF">J1N35_016540</name>
</gene>
<dbReference type="EMBL" id="JAIQCV010000006">
    <property type="protein sequence ID" value="KAH1089283.1"/>
    <property type="molecule type" value="Genomic_DNA"/>
</dbReference>